<protein>
    <submittedName>
        <fullName evidence="1">Uncharacterized protein</fullName>
    </submittedName>
</protein>
<proteinExistence type="predicted"/>
<organism evidence="1 2">
    <name type="scientific">Lactiplantibacillus nangangensis</name>
    <dbReference type="NCBI Taxonomy" id="2559917"/>
    <lineage>
        <taxon>Bacteria</taxon>
        <taxon>Bacillati</taxon>
        <taxon>Bacillota</taxon>
        <taxon>Bacilli</taxon>
        <taxon>Lactobacillales</taxon>
        <taxon>Lactobacillaceae</taxon>
        <taxon>Lactiplantibacillus</taxon>
    </lineage>
</organism>
<name>A0ABW1SKC5_9LACO</name>
<evidence type="ECO:0000313" key="2">
    <source>
        <dbReference type="Proteomes" id="UP001596171"/>
    </source>
</evidence>
<accession>A0ABW1SKC5</accession>
<dbReference type="Proteomes" id="UP001596171">
    <property type="component" value="Unassembled WGS sequence"/>
</dbReference>
<gene>
    <name evidence="1" type="ORF">ACFP1L_09520</name>
</gene>
<dbReference type="RefSeq" id="WP_137615499.1">
    <property type="nucleotide sequence ID" value="NZ_BJDI01000003.1"/>
</dbReference>
<comment type="caution">
    <text evidence="1">The sequence shown here is derived from an EMBL/GenBank/DDBJ whole genome shotgun (WGS) entry which is preliminary data.</text>
</comment>
<sequence length="188" mass="21086">MEVPTTVTMLDIAGNIADKPTYMAVQINGQQYPEKHQPKGLFAKVITYTPFEHGLLKIDRDQLTFCDEKGQPFKTVTTSELTQVELGMYHAMVRVPGPVIPMRAQYTVTLQLTTTSGHYNLLISAPNVVPVLVDWLAAQKVTYTDPLGLAKVGADFDWEKITEAQFGRWSKGTPYEKFFQTIGSERVM</sequence>
<evidence type="ECO:0000313" key="1">
    <source>
        <dbReference type="EMBL" id="MFC6202105.1"/>
    </source>
</evidence>
<reference evidence="2" key="1">
    <citation type="journal article" date="2019" name="Int. J. Syst. Evol. Microbiol.">
        <title>The Global Catalogue of Microorganisms (GCM) 10K type strain sequencing project: providing services to taxonomists for standard genome sequencing and annotation.</title>
        <authorList>
            <consortium name="The Broad Institute Genomics Platform"/>
            <consortium name="The Broad Institute Genome Sequencing Center for Infectious Disease"/>
            <person name="Wu L."/>
            <person name="Ma J."/>
        </authorList>
    </citation>
    <scope>NUCLEOTIDE SEQUENCE [LARGE SCALE GENOMIC DNA]</scope>
    <source>
        <strain evidence="2">CCM 8930</strain>
    </source>
</reference>
<keyword evidence="2" id="KW-1185">Reference proteome</keyword>
<dbReference type="EMBL" id="JBHSSE010000018">
    <property type="protein sequence ID" value="MFC6202105.1"/>
    <property type="molecule type" value="Genomic_DNA"/>
</dbReference>